<dbReference type="GO" id="GO:0033234">
    <property type="term" value="P:negative regulation of protein sumoylation"/>
    <property type="evidence" value="ECO:0007669"/>
    <property type="project" value="InterPro"/>
</dbReference>
<evidence type="ECO:0000313" key="1">
    <source>
        <dbReference type="EMBL" id="KAH6896838.1"/>
    </source>
</evidence>
<dbReference type="PANTHER" id="PTHR36135">
    <property type="entry name" value="FIBROUS SHEATH CABYR-BINDING PROTEIN"/>
    <property type="match status" value="1"/>
</dbReference>
<dbReference type="AlphaFoldDB" id="A0A9P8WEK3"/>
<name>A0A9P8WEK3_9HYPO</name>
<gene>
    <name evidence="1" type="ORF">B0T10DRAFT_454727</name>
</gene>
<dbReference type="Proteomes" id="UP000777438">
    <property type="component" value="Unassembled WGS sequence"/>
</dbReference>
<protein>
    <submittedName>
        <fullName evidence="1">Uncharacterized protein</fullName>
    </submittedName>
</protein>
<dbReference type="OrthoDB" id="4589291at2759"/>
<reference evidence="1 2" key="1">
    <citation type="journal article" date="2021" name="Nat. Commun.">
        <title>Genetic determinants of endophytism in the Arabidopsis root mycobiome.</title>
        <authorList>
            <person name="Mesny F."/>
            <person name="Miyauchi S."/>
            <person name="Thiergart T."/>
            <person name="Pickel B."/>
            <person name="Atanasova L."/>
            <person name="Karlsson M."/>
            <person name="Huettel B."/>
            <person name="Barry K.W."/>
            <person name="Haridas S."/>
            <person name="Chen C."/>
            <person name="Bauer D."/>
            <person name="Andreopoulos W."/>
            <person name="Pangilinan J."/>
            <person name="LaButti K."/>
            <person name="Riley R."/>
            <person name="Lipzen A."/>
            <person name="Clum A."/>
            <person name="Drula E."/>
            <person name="Henrissat B."/>
            <person name="Kohler A."/>
            <person name="Grigoriev I.V."/>
            <person name="Martin F.M."/>
            <person name="Hacquard S."/>
        </authorList>
    </citation>
    <scope>NUCLEOTIDE SEQUENCE [LARGE SCALE GENOMIC DNA]</scope>
    <source>
        <strain evidence="1 2">MPI-CAGE-CH-0241</strain>
    </source>
</reference>
<comment type="caution">
    <text evidence="1">The sequence shown here is derived from an EMBL/GenBank/DDBJ whole genome shotgun (WGS) entry which is preliminary data.</text>
</comment>
<dbReference type="PANTHER" id="PTHR36135:SF1">
    <property type="entry name" value="FIBROUS SHEATH CABYR-BINDING PROTEIN"/>
    <property type="match status" value="1"/>
</dbReference>
<dbReference type="EMBL" id="JAGPYM010000003">
    <property type="protein sequence ID" value="KAH6896838.1"/>
    <property type="molecule type" value="Genomic_DNA"/>
</dbReference>
<keyword evidence="2" id="KW-1185">Reference proteome</keyword>
<organism evidence="1 2">
    <name type="scientific">Thelonectria olida</name>
    <dbReference type="NCBI Taxonomy" id="1576542"/>
    <lineage>
        <taxon>Eukaryota</taxon>
        <taxon>Fungi</taxon>
        <taxon>Dikarya</taxon>
        <taxon>Ascomycota</taxon>
        <taxon>Pezizomycotina</taxon>
        <taxon>Sordariomycetes</taxon>
        <taxon>Hypocreomycetidae</taxon>
        <taxon>Hypocreales</taxon>
        <taxon>Nectriaceae</taxon>
        <taxon>Thelonectria</taxon>
    </lineage>
</organism>
<proteinExistence type="predicted"/>
<sequence length="335" mass="37677">MARSLWEMFRNIGLSMATTRKTGRAALVNAPSSVGAPAFIEGHHTDVAPAALLSPPLFTTRVPTPTPVEQNPPEPAPVEHTFYESFLSQCPFDQAPVQEAPVQEAPVQEAPVEEAPVEKAPVVKAPVEKAPVEKAPVQHAPVQQAIPLHAPVPVHVPVRPYPIVHDDNFINAACSNGIKYAFVQMVLVPTNNEDWVASLVVRTHNMPILMRQGLYWGEANLQLSRAHFQFAGDQGFQRAPVEGSWTHCRVYRLIDLEYGLWNADLRVYSYDIQPLADFSVGDISRDNIWLAVGRNEKQERIYNYSRDRPDQNFNAYFDDMPLEGWWPWPKDDELE</sequence>
<evidence type="ECO:0000313" key="2">
    <source>
        <dbReference type="Proteomes" id="UP000777438"/>
    </source>
</evidence>
<accession>A0A9P8WEK3</accession>
<dbReference type="GO" id="GO:0005509">
    <property type="term" value="F:calcium ion binding"/>
    <property type="evidence" value="ECO:0007669"/>
    <property type="project" value="InterPro"/>
</dbReference>
<dbReference type="InterPro" id="IPR043375">
    <property type="entry name" value="FSCB"/>
</dbReference>